<dbReference type="Pfam" id="PF13561">
    <property type="entry name" value="adh_short_C2"/>
    <property type="match status" value="1"/>
</dbReference>
<dbReference type="InterPro" id="IPR002347">
    <property type="entry name" value="SDR_fam"/>
</dbReference>
<dbReference type="PANTHER" id="PTHR43639">
    <property type="entry name" value="OXIDOREDUCTASE, SHORT-CHAIN DEHYDROGENASE/REDUCTASE FAMILY (AFU_ORTHOLOGUE AFUA_5G02870)"/>
    <property type="match status" value="1"/>
</dbReference>
<keyword evidence="3" id="KW-0521">NADP</keyword>
<evidence type="ECO:0000313" key="12">
    <source>
        <dbReference type="EMBL" id="CAH9054978.1"/>
    </source>
</evidence>
<organism evidence="12 13">
    <name type="scientific">Pseudoalteromonas haloplanktis</name>
    <name type="common">Alteromonas haloplanktis</name>
    <dbReference type="NCBI Taxonomy" id="228"/>
    <lineage>
        <taxon>Bacteria</taxon>
        <taxon>Pseudomonadati</taxon>
        <taxon>Pseudomonadota</taxon>
        <taxon>Gammaproteobacteria</taxon>
        <taxon>Alteromonadales</taxon>
        <taxon>Pseudoalteromonadaceae</taxon>
        <taxon>Pseudoalteromonas</taxon>
    </lineage>
</organism>
<dbReference type="PANTHER" id="PTHR43639:SF6">
    <property type="entry name" value="DIHYDROMONAPTERIN REDUCTASE"/>
    <property type="match status" value="1"/>
</dbReference>
<gene>
    <name evidence="12" type="primary">folM</name>
    <name evidence="12" type="ORF">PSEHALCIP103_01145</name>
</gene>
<comment type="similarity">
    <text evidence="6">Belongs to the short-chain dehydrogenases/reductases (SDR) family. FolM subfamily.</text>
</comment>
<evidence type="ECO:0000256" key="5">
    <source>
        <dbReference type="ARBA" id="ARBA00037508"/>
    </source>
</evidence>
<dbReference type="InterPro" id="IPR020904">
    <property type="entry name" value="Sc_DH/Rdtase_CS"/>
</dbReference>
<proteinExistence type="inferred from homology"/>
<evidence type="ECO:0000313" key="13">
    <source>
        <dbReference type="Proteomes" id="UP001152447"/>
    </source>
</evidence>
<dbReference type="NCBIfam" id="NF005066">
    <property type="entry name" value="PRK06483.1"/>
    <property type="match status" value="1"/>
</dbReference>
<dbReference type="EMBL" id="CAMAPB010000012">
    <property type="protein sequence ID" value="CAH9054978.1"/>
    <property type="molecule type" value="Genomic_DNA"/>
</dbReference>
<dbReference type="SUPFAM" id="SSF51735">
    <property type="entry name" value="NAD(P)-binding Rossmann-fold domains"/>
    <property type="match status" value="1"/>
</dbReference>
<comment type="catalytic activity">
    <reaction evidence="11">
        <text>7,8-dihydromonapterin + NADPH + H(+) = 5,6,7,8-tetrahydromonapterin + NADP(+)</text>
        <dbReference type="Rhea" id="RHEA:34847"/>
        <dbReference type="ChEBI" id="CHEBI:15378"/>
        <dbReference type="ChEBI" id="CHEBI:57783"/>
        <dbReference type="ChEBI" id="CHEBI:58349"/>
        <dbReference type="ChEBI" id="CHEBI:71175"/>
        <dbReference type="ChEBI" id="CHEBI:71177"/>
        <dbReference type="EC" id="1.5.1.50"/>
    </reaction>
</comment>
<keyword evidence="2" id="KW-0554">One-carbon metabolism</keyword>
<comment type="function">
    <text evidence="5">Catalyzes the reduction of dihydromonapterin to tetrahydromonapterin. Also has lower activity with dihydrofolate.</text>
</comment>
<comment type="catalytic activity">
    <reaction evidence="10">
        <text>(6S)-5,6,7,8-tetrahydrofolate + NADP(+) = 7,8-dihydrofolate + NADPH + H(+)</text>
        <dbReference type="Rhea" id="RHEA:15009"/>
        <dbReference type="ChEBI" id="CHEBI:15378"/>
        <dbReference type="ChEBI" id="CHEBI:57451"/>
        <dbReference type="ChEBI" id="CHEBI:57453"/>
        <dbReference type="ChEBI" id="CHEBI:57783"/>
        <dbReference type="ChEBI" id="CHEBI:58349"/>
        <dbReference type="EC" id="1.5.1.3"/>
    </reaction>
</comment>
<protein>
    <recommendedName>
        <fullName evidence="8">Dihydromonapterin reductase</fullName>
        <ecNumber evidence="1">1.5.1.3</ecNumber>
        <ecNumber evidence="7">1.5.1.50</ecNumber>
    </recommendedName>
    <alternativeName>
        <fullName evidence="9">Dihydrofolate reductase</fullName>
    </alternativeName>
</protein>
<evidence type="ECO:0000256" key="10">
    <source>
        <dbReference type="ARBA" id="ARBA00048873"/>
    </source>
</evidence>
<reference evidence="12" key="1">
    <citation type="submission" date="2022-07" db="EMBL/GenBank/DDBJ databases">
        <authorList>
            <person name="Criscuolo A."/>
        </authorList>
    </citation>
    <scope>NUCLEOTIDE SEQUENCE</scope>
    <source>
        <strain evidence="12">CIP103197</strain>
    </source>
</reference>
<dbReference type="GO" id="GO:0004146">
    <property type="term" value="F:dihydrofolate reductase activity"/>
    <property type="evidence" value="ECO:0007669"/>
    <property type="project" value="UniProtKB-EC"/>
</dbReference>
<evidence type="ECO:0000256" key="1">
    <source>
        <dbReference type="ARBA" id="ARBA00012856"/>
    </source>
</evidence>
<evidence type="ECO:0000256" key="9">
    <source>
        <dbReference type="ARBA" id="ARBA00042299"/>
    </source>
</evidence>
<accession>A0A9W4QVJ0</accession>
<evidence type="ECO:0000256" key="7">
    <source>
        <dbReference type="ARBA" id="ARBA00039145"/>
    </source>
</evidence>
<evidence type="ECO:0000256" key="6">
    <source>
        <dbReference type="ARBA" id="ARBA00038212"/>
    </source>
</evidence>
<dbReference type="Gene3D" id="3.40.50.720">
    <property type="entry name" value="NAD(P)-binding Rossmann-like Domain"/>
    <property type="match status" value="1"/>
</dbReference>
<dbReference type="RefSeq" id="WP_013463706.1">
    <property type="nucleotide sequence ID" value="NZ_CAMAPB010000012.1"/>
</dbReference>
<evidence type="ECO:0000256" key="8">
    <source>
        <dbReference type="ARBA" id="ARBA00039631"/>
    </source>
</evidence>
<evidence type="ECO:0000256" key="4">
    <source>
        <dbReference type="ARBA" id="ARBA00023002"/>
    </source>
</evidence>
<evidence type="ECO:0000256" key="11">
    <source>
        <dbReference type="ARBA" id="ARBA00049376"/>
    </source>
</evidence>
<dbReference type="PROSITE" id="PS00061">
    <property type="entry name" value="ADH_SHORT"/>
    <property type="match status" value="1"/>
</dbReference>
<dbReference type="EC" id="1.5.1.3" evidence="1"/>
<evidence type="ECO:0000256" key="3">
    <source>
        <dbReference type="ARBA" id="ARBA00022857"/>
    </source>
</evidence>
<comment type="caution">
    <text evidence="12">The sequence shown here is derived from an EMBL/GenBank/DDBJ whole genome shotgun (WGS) entry which is preliminary data.</text>
</comment>
<evidence type="ECO:0000256" key="2">
    <source>
        <dbReference type="ARBA" id="ARBA00022563"/>
    </source>
</evidence>
<dbReference type="InterPro" id="IPR036291">
    <property type="entry name" value="NAD(P)-bd_dom_sf"/>
</dbReference>
<keyword evidence="13" id="KW-1185">Reference proteome</keyword>
<keyword evidence="4 12" id="KW-0560">Oxidoreductase</keyword>
<dbReference type="Proteomes" id="UP001152447">
    <property type="component" value="Unassembled WGS sequence"/>
</dbReference>
<dbReference type="GO" id="GO:0006730">
    <property type="term" value="P:one-carbon metabolic process"/>
    <property type="evidence" value="ECO:0007669"/>
    <property type="project" value="UniProtKB-KW"/>
</dbReference>
<sequence length="239" mass="26430">MTPPILITGAAQRIGLALAKHFIAQGQAVIITYRTRHEAVDSLEQQGVTCLYADFSTDEGINTFITLLKSHTDSLRAVIHNASSWDCEANNPHFEQLFDNMMRIHAKTPYLVNLHCADLLLNYQASHAKPADIIHLTDYVVETGSPKHLAYAASKAALDNLTKSFSAKYAPNIKVNSVAPSLIIFNQHDDEQYRAKTLKKSLMGIEPGCQEIINSIDLLLNSHYITGRALPVDGGRHLK</sequence>
<name>A0A9W4QVJ0_PSEHA</name>
<dbReference type="AlphaFoldDB" id="A0A9W4QVJ0"/>
<dbReference type="PRINTS" id="PR00081">
    <property type="entry name" value="GDHRDH"/>
</dbReference>
<dbReference type="EC" id="1.5.1.50" evidence="7"/>